<evidence type="ECO:0000256" key="11">
    <source>
        <dbReference type="ARBA" id="ARBA00047944"/>
    </source>
</evidence>
<evidence type="ECO:0000256" key="8">
    <source>
        <dbReference type="ARBA" id="ARBA00022679"/>
    </source>
</evidence>
<evidence type="ECO:0000256" key="5">
    <source>
        <dbReference type="ARBA" id="ARBA00022490"/>
    </source>
</evidence>
<dbReference type="Gene3D" id="2.40.240.20">
    <property type="entry name" value="Hypothetical PUA domain-like, domain 1"/>
    <property type="match status" value="1"/>
</dbReference>
<dbReference type="AlphaFoldDB" id="A0AAE3E2C0"/>
<dbReference type="Pfam" id="PF04452">
    <property type="entry name" value="Methyltrans_RNA"/>
    <property type="match status" value="1"/>
</dbReference>
<accession>A0AAE3E2C0</accession>
<dbReference type="PIRSF" id="PIRSF015601">
    <property type="entry name" value="MTase_slr0722"/>
    <property type="match status" value="1"/>
</dbReference>
<evidence type="ECO:0000313" key="16">
    <source>
        <dbReference type="Proteomes" id="UP001198200"/>
    </source>
</evidence>
<keyword evidence="8 12" id="KW-0808">Transferase</keyword>
<keyword evidence="16" id="KW-1185">Reference proteome</keyword>
<reference evidence="15 16" key="1">
    <citation type="submission" date="2021-10" db="EMBL/GenBank/DDBJ databases">
        <title>Anaerobic single-cell dispensing facilitates the cultivation of human gut bacteria.</title>
        <authorList>
            <person name="Afrizal A."/>
        </authorList>
    </citation>
    <scope>NUCLEOTIDE SEQUENCE [LARGE SCALE GENOMIC DNA]</scope>
    <source>
        <strain evidence="15 16">CLA-AA-H224</strain>
    </source>
</reference>
<comment type="caution">
    <text evidence="15">The sequence shown here is derived from an EMBL/GenBank/DDBJ whole genome shotgun (WGS) entry which is preliminary data.</text>
</comment>
<dbReference type="SUPFAM" id="SSF75217">
    <property type="entry name" value="alpha/beta knot"/>
    <property type="match status" value="1"/>
</dbReference>
<sequence>MYHFFIKPEQVAAHEVAIIGSDVNHIKNVLRMKVGEQICVNDGSHEYLCSIAQLDAEEVTAKIEQVSETTSELPSRIVLFQGLPKADKMETIIQKCVELGVHEIVPVQMKRCVVKLDCKKEEAKRKRWQAISESAAKQAGRGLIPDIHPLMTYKEALLYASDKEHILVPFEHAENMQATRDALSAVKPGEQVAIFIGPEGGFEDEEIAQAENCGAQAITLGRRILRTETAGMAVLAMLGYVLEE</sequence>
<organism evidence="15 16">
    <name type="scientific">Anthropogastromicrobium aceti</name>
    <dbReference type="NCBI Taxonomy" id="2981768"/>
    <lineage>
        <taxon>Bacteria</taxon>
        <taxon>Bacillati</taxon>
        <taxon>Bacillota</taxon>
        <taxon>Clostridia</taxon>
        <taxon>Lachnospirales</taxon>
        <taxon>Lachnospiraceae</taxon>
        <taxon>Anthropogastromicrobium</taxon>
    </lineage>
</organism>
<dbReference type="NCBIfam" id="NF008692">
    <property type="entry name" value="PRK11713.1-5"/>
    <property type="match status" value="1"/>
</dbReference>
<dbReference type="PANTHER" id="PTHR30027">
    <property type="entry name" value="RIBOSOMAL RNA SMALL SUBUNIT METHYLTRANSFERASE E"/>
    <property type="match status" value="1"/>
</dbReference>
<dbReference type="NCBIfam" id="TIGR00046">
    <property type="entry name" value="RsmE family RNA methyltransferase"/>
    <property type="match status" value="1"/>
</dbReference>
<keyword evidence="5 12" id="KW-0963">Cytoplasm</keyword>
<dbReference type="SUPFAM" id="SSF88697">
    <property type="entry name" value="PUA domain-like"/>
    <property type="match status" value="1"/>
</dbReference>
<evidence type="ECO:0000259" key="14">
    <source>
        <dbReference type="Pfam" id="PF20260"/>
    </source>
</evidence>
<comment type="similarity">
    <text evidence="2 12">Belongs to the RNA methyltransferase RsmE family.</text>
</comment>
<comment type="function">
    <text evidence="10 12">Specifically methylates the N3 position of the uracil ring of uridine 1498 (m3U1498) in 16S rRNA. Acts on the fully assembled 30S ribosomal subunit.</text>
</comment>
<gene>
    <name evidence="15" type="ORF">LKD48_02160</name>
</gene>
<keyword evidence="9 12" id="KW-0949">S-adenosyl-L-methionine</keyword>
<comment type="subcellular location">
    <subcellularLocation>
        <location evidence="1 12">Cytoplasm</location>
    </subcellularLocation>
</comment>
<dbReference type="GO" id="GO:0070475">
    <property type="term" value="P:rRNA base methylation"/>
    <property type="evidence" value="ECO:0007669"/>
    <property type="project" value="TreeGrafter"/>
</dbReference>
<dbReference type="RefSeq" id="WP_308731032.1">
    <property type="nucleotide sequence ID" value="NZ_JAJEQN010000003.1"/>
</dbReference>
<dbReference type="InterPro" id="IPR029028">
    <property type="entry name" value="Alpha/beta_knot_MTases"/>
</dbReference>
<proteinExistence type="inferred from homology"/>
<name>A0AAE3E2C0_9FIRM</name>
<dbReference type="EC" id="2.1.1.193" evidence="3 12"/>
<evidence type="ECO:0000313" key="15">
    <source>
        <dbReference type="EMBL" id="MCC2220455.1"/>
    </source>
</evidence>
<dbReference type="Gene3D" id="3.40.1280.10">
    <property type="match status" value="1"/>
</dbReference>
<dbReference type="GO" id="GO:0070042">
    <property type="term" value="F:rRNA (uridine-N3-)-methyltransferase activity"/>
    <property type="evidence" value="ECO:0007669"/>
    <property type="project" value="TreeGrafter"/>
</dbReference>
<dbReference type="GO" id="GO:0005737">
    <property type="term" value="C:cytoplasm"/>
    <property type="evidence" value="ECO:0007669"/>
    <property type="project" value="UniProtKB-SubCell"/>
</dbReference>
<dbReference type="InterPro" id="IPR029026">
    <property type="entry name" value="tRNA_m1G_MTases_N"/>
</dbReference>
<dbReference type="InterPro" id="IPR015947">
    <property type="entry name" value="PUA-like_sf"/>
</dbReference>
<evidence type="ECO:0000256" key="2">
    <source>
        <dbReference type="ARBA" id="ARBA00005528"/>
    </source>
</evidence>
<dbReference type="Proteomes" id="UP001198200">
    <property type="component" value="Unassembled WGS sequence"/>
</dbReference>
<dbReference type="CDD" id="cd18084">
    <property type="entry name" value="RsmE-like"/>
    <property type="match status" value="1"/>
</dbReference>
<evidence type="ECO:0000256" key="6">
    <source>
        <dbReference type="ARBA" id="ARBA00022552"/>
    </source>
</evidence>
<keyword evidence="7 12" id="KW-0489">Methyltransferase</keyword>
<evidence type="ECO:0000256" key="4">
    <source>
        <dbReference type="ARBA" id="ARBA00013673"/>
    </source>
</evidence>
<evidence type="ECO:0000259" key="13">
    <source>
        <dbReference type="Pfam" id="PF04452"/>
    </source>
</evidence>
<evidence type="ECO:0000256" key="10">
    <source>
        <dbReference type="ARBA" id="ARBA00025699"/>
    </source>
</evidence>
<evidence type="ECO:0000256" key="7">
    <source>
        <dbReference type="ARBA" id="ARBA00022603"/>
    </source>
</evidence>
<dbReference type="InterPro" id="IPR006700">
    <property type="entry name" value="RsmE"/>
</dbReference>
<dbReference type="EMBL" id="JAJEQN010000003">
    <property type="protein sequence ID" value="MCC2220455.1"/>
    <property type="molecule type" value="Genomic_DNA"/>
</dbReference>
<evidence type="ECO:0000256" key="1">
    <source>
        <dbReference type="ARBA" id="ARBA00004496"/>
    </source>
</evidence>
<feature type="domain" description="Ribosomal RNA small subunit methyltransferase E methyltransferase" evidence="13">
    <location>
        <begin position="72"/>
        <end position="238"/>
    </location>
</feature>
<evidence type="ECO:0000256" key="12">
    <source>
        <dbReference type="PIRNR" id="PIRNR015601"/>
    </source>
</evidence>
<dbReference type="InterPro" id="IPR046887">
    <property type="entry name" value="RsmE_PUA-like"/>
</dbReference>
<evidence type="ECO:0000256" key="9">
    <source>
        <dbReference type="ARBA" id="ARBA00022691"/>
    </source>
</evidence>
<evidence type="ECO:0000256" key="3">
    <source>
        <dbReference type="ARBA" id="ARBA00012328"/>
    </source>
</evidence>
<protein>
    <recommendedName>
        <fullName evidence="4 12">Ribosomal RNA small subunit methyltransferase E</fullName>
        <ecNumber evidence="3 12">2.1.1.193</ecNumber>
    </recommendedName>
</protein>
<keyword evidence="6 12" id="KW-0698">rRNA processing</keyword>
<dbReference type="PANTHER" id="PTHR30027:SF3">
    <property type="entry name" value="16S RRNA (URACIL(1498)-N(3))-METHYLTRANSFERASE"/>
    <property type="match status" value="1"/>
</dbReference>
<feature type="domain" description="Ribosomal RNA small subunit methyltransferase E PUA-like" evidence="14">
    <location>
        <begin position="20"/>
        <end position="64"/>
    </location>
</feature>
<dbReference type="Pfam" id="PF20260">
    <property type="entry name" value="PUA_4"/>
    <property type="match status" value="1"/>
</dbReference>
<dbReference type="InterPro" id="IPR046886">
    <property type="entry name" value="RsmE_MTase_dom"/>
</dbReference>
<comment type="catalytic activity">
    <reaction evidence="11 12">
        <text>uridine(1498) in 16S rRNA + S-adenosyl-L-methionine = N(3)-methyluridine(1498) in 16S rRNA + S-adenosyl-L-homocysteine + H(+)</text>
        <dbReference type="Rhea" id="RHEA:42920"/>
        <dbReference type="Rhea" id="RHEA-COMP:10283"/>
        <dbReference type="Rhea" id="RHEA-COMP:10284"/>
        <dbReference type="ChEBI" id="CHEBI:15378"/>
        <dbReference type="ChEBI" id="CHEBI:57856"/>
        <dbReference type="ChEBI" id="CHEBI:59789"/>
        <dbReference type="ChEBI" id="CHEBI:65315"/>
        <dbReference type="ChEBI" id="CHEBI:74502"/>
        <dbReference type="EC" id="2.1.1.193"/>
    </reaction>
</comment>